<dbReference type="Proteomes" id="UP000317257">
    <property type="component" value="Unassembled WGS sequence"/>
</dbReference>
<reference evidence="5" key="1">
    <citation type="submission" date="2018-12" db="EMBL/GenBank/DDBJ databases">
        <title>The complete genome of Metarhizium rileyi, a key fungal pathogen of Lepidoptera.</title>
        <authorList>
            <person name="Binneck E."/>
            <person name="Lastra C.C.L."/>
            <person name="Sosa-Gomez D.R."/>
        </authorList>
    </citation>
    <scope>NUCLEOTIDE SEQUENCE [LARGE SCALE GENOMIC DNA]</scope>
    <source>
        <strain evidence="5">Cep018-CH2</strain>
    </source>
</reference>
<keyword evidence="1" id="KW-0238">DNA-binding</keyword>
<organism evidence="4 5">
    <name type="scientific">Metarhizium rileyi (strain RCEF 4871)</name>
    <name type="common">Nomuraea rileyi</name>
    <dbReference type="NCBI Taxonomy" id="1649241"/>
    <lineage>
        <taxon>Eukaryota</taxon>
        <taxon>Fungi</taxon>
        <taxon>Dikarya</taxon>
        <taxon>Ascomycota</taxon>
        <taxon>Pezizomycotina</taxon>
        <taxon>Sordariomycetes</taxon>
        <taxon>Hypocreomycetidae</taxon>
        <taxon>Hypocreales</taxon>
        <taxon>Clavicipitaceae</taxon>
        <taxon>Metarhizium</taxon>
    </lineage>
</organism>
<feature type="compositionally biased region" description="Basic residues" evidence="2">
    <location>
        <begin position="81"/>
        <end position="103"/>
    </location>
</feature>
<dbReference type="CDD" id="cd00084">
    <property type="entry name" value="HMG-box_SF"/>
    <property type="match status" value="1"/>
</dbReference>
<evidence type="ECO:0000259" key="3">
    <source>
        <dbReference type="PROSITE" id="PS50118"/>
    </source>
</evidence>
<evidence type="ECO:0000256" key="1">
    <source>
        <dbReference type="PROSITE-ProRule" id="PRU00267"/>
    </source>
</evidence>
<evidence type="ECO:0000256" key="2">
    <source>
        <dbReference type="SAM" id="MobiDB-lite"/>
    </source>
</evidence>
<comment type="caution">
    <text evidence="4">The sequence shown here is derived from an EMBL/GenBank/DDBJ whole genome shotgun (WGS) entry which is preliminary data.</text>
</comment>
<accession>A0A5C6GN52</accession>
<keyword evidence="1" id="KW-0539">Nucleus</keyword>
<dbReference type="InterPro" id="IPR009071">
    <property type="entry name" value="HMG_box_dom"/>
</dbReference>
<evidence type="ECO:0000313" key="5">
    <source>
        <dbReference type="Proteomes" id="UP000317257"/>
    </source>
</evidence>
<dbReference type="AlphaFoldDB" id="A0A5C6GN52"/>
<name>A0A5C6GN52_METRR</name>
<dbReference type="SUPFAM" id="SSF47095">
    <property type="entry name" value="HMG-box"/>
    <property type="match status" value="1"/>
</dbReference>
<dbReference type="GO" id="GO:0003677">
    <property type="term" value="F:DNA binding"/>
    <property type="evidence" value="ECO:0007669"/>
    <property type="project" value="UniProtKB-UniRule"/>
</dbReference>
<dbReference type="PROSITE" id="PS50118">
    <property type="entry name" value="HMG_BOX_2"/>
    <property type="match status" value="1"/>
</dbReference>
<feature type="DNA-binding region" description="HMG box" evidence="1">
    <location>
        <begin position="228"/>
        <end position="296"/>
    </location>
</feature>
<dbReference type="EMBL" id="SBHS01000002">
    <property type="protein sequence ID" value="TWU78016.1"/>
    <property type="molecule type" value="Genomic_DNA"/>
</dbReference>
<evidence type="ECO:0000313" key="4">
    <source>
        <dbReference type="EMBL" id="TWU78016.1"/>
    </source>
</evidence>
<gene>
    <name evidence="4" type="ORF">ED733_006433</name>
</gene>
<protein>
    <recommendedName>
        <fullName evidence="3">HMG box domain-containing protein</fullName>
    </recommendedName>
</protein>
<feature type="compositionally biased region" description="Low complexity" evidence="2">
    <location>
        <begin position="67"/>
        <end position="80"/>
    </location>
</feature>
<sequence length="315" mass="34732">MLTAIGRAAARRVLLSNRAATSPPTQGLLASRLPNAPSLPAAGRALSISAWMRWPAKAPGVKKTKKASTTTTKKGGTKTAAAKKKTKKATTKKAAAPKKKKVKKELTPEEKDKVDLKQLKKMALLKGPTRLPGSLWAVYVANNMGAVQGKLTDRMKVISSGFAQLPKSEKESLRSTAQSNQDSNKLAHQQWVNSHPVEAIYIANLARRRIARKANKARVYLIHDERLPKRASSPYPLFIKSRFSQAKSQNGDASSKETFRAISEEWRSMSESEKQPFKEAATLESAKSSALFKEIKEKARVYWKNQEGSARRVSL</sequence>
<dbReference type="Pfam" id="PF09011">
    <property type="entry name" value="HMG_box_2"/>
    <property type="match status" value="1"/>
</dbReference>
<proteinExistence type="predicted"/>
<feature type="region of interest" description="Disordered" evidence="2">
    <location>
        <begin position="57"/>
        <end position="109"/>
    </location>
</feature>
<dbReference type="GO" id="GO:0005634">
    <property type="term" value="C:nucleus"/>
    <property type="evidence" value="ECO:0007669"/>
    <property type="project" value="UniProtKB-UniRule"/>
</dbReference>
<dbReference type="Gene3D" id="1.10.30.10">
    <property type="entry name" value="High mobility group box domain"/>
    <property type="match status" value="1"/>
</dbReference>
<dbReference type="InterPro" id="IPR036910">
    <property type="entry name" value="HMG_box_dom_sf"/>
</dbReference>
<feature type="domain" description="HMG box" evidence="3">
    <location>
        <begin position="228"/>
        <end position="296"/>
    </location>
</feature>
<dbReference type="SMART" id="SM00398">
    <property type="entry name" value="HMG"/>
    <property type="match status" value="1"/>
</dbReference>